<evidence type="ECO:0000256" key="3">
    <source>
        <dbReference type="ARBA" id="ARBA00004651"/>
    </source>
</evidence>
<comment type="caution">
    <text evidence="17">The sequence shown here is derived from an EMBL/GenBank/DDBJ whole genome shotgun (WGS) entry which is preliminary data.</text>
</comment>
<keyword evidence="6" id="KW-1003">Cell membrane</keyword>
<accession>A0A8I1EBD3</accession>
<organism evidence="17 18">
    <name type="scientific">Pseudomonas putida</name>
    <name type="common">Arthrobacter siderocapsulatus</name>
    <dbReference type="NCBI Taxonomy" id="303"/>
    <lineage>
        <taxon>Bacteria</taxon>
        <taxon>Pseudomonadati</taxon>
        <taxon>Pseudomonadota</taxon>
        <taxon>Gammaproteobacteria</taxon>
        <taxon>Pseudomonadales</taxon>
        <taxon>Pseudomonadaceae</taxon>
        <taxon>Pseudomonas</taxon>
    </lineage>
</organism>
<comment type="similarity">
    <text evidence="4 12">Belongs to the FliF family.</text>
</comment>
<dbReference type="PIRSF" id="PIRSF004862">
    <property type="entry name" value="FliF"/>
    <property type="match status" value="1"/>
</dbReference>
<feature type="domain" description="Flagellar M-ring C-terminal" evidence="16">
    <location>
        <begin position="242"/>
        <end position="443"/>
    </location>
</feature>
<keyword evidence="9 14" id="KW-0472">Membrane</keyword>
<dbReference type="Pfam" id="PF01514">
    <property type="entry name" value="YscJ_FliF"/>
    <property type="match status" value="1"/>
</dbReference>
<dbReference type="PANTHER" id="PTHR30046:SF0">
    <property type="entry name" value="FLAGELLAR M-RING PROTEIN"/>
    <property type="match status" value="1"/>
</dbReference>
<evidence type="ECO:0000313" key="17">
    <source>
        <dbReference type="EMBL" id="MBI6882541.1"/>
    </source>
</evidence>
<dbReference type="GO" id="GO:0005886">
    <property type="term" value="C:plasma membrane"/>
    <property type="evidence" value="ECO:0007669"/>
    <property type="project" value="UniProtKB-SubCell"/>
</dbReference>
<protein>
    <recommendedName>
        <fullName evidence="5 12">Flagellar M-ring protein</fullName>
    </recommendedName>
</protein>
<feature type="transmembrane region" description="Helical" evidence="14">
    <location>
        <begin position="461"/>
        <end position="485"/>
    </location>
</feature>
<gene>
    <name evidence="17" type="primary">fliF</name>
    <name evidence="17" type="ORF">JEU22_01335</name>
</gene>
<evidence type="ECO:0000256" key="2">
    <source>
        <dbReference type="ARBA" id="ARBA00004117"/>
    </source>
</evidence>
<sequence>MGYSKMMEAIKSKPLPLIAAGVASVSILAGMIMWANSPDYRVMYSNISDADGGTIIDELQKRNIPYKLSDSGHAILVPSDQVNTLRLQLAEKGLPNSGNVGFELMDNQSFGVSQFAEQINFQRGLEGELIRSIESLGPVAKARVHLVMPKNSVFARDREAASASVVITLRSGRELGAGQVEAIKYMISSSVPHLPAEAVTVVDQSGRLLSKPGRAGQELDGTQLTYAEEVESAYQRRIETILAPILGAQNVKAQVVAQIDFASREQTAERYSPNQPPNEAAIRSQQISESYSGDGDLAKGVPGALTNSPPNAPAITTPTGGKVDKKAPPKNAKDAKGNAQKETSESDELNVAQVAGKQGTVNRDKTINYEVDRNIEHTKQHTGGLLRLSAAVVVNYKTIEEDGKPKQVPLSDAEMDNINRLVRQAMGFSGERGDEVAVINSEFSVSKETIEELAYWKTPEFFSLVSIGLRYLMVAFAGLVAWFAVMRPLLRRHKQTQELNELRRQEEIARLKAENEPAIVVEDGDEQNIRVRRKKLAYEHNLKGLVDMAKEDPRLVASVIQHWIVNTK</sequence>
<evidence type="ECO:0000256" key="4">
    <source>
        <dbReference type="ARBA" id="ARBA00007971"/>
    </source>
</evidence>
<feature type="domain" description="Flagellar M-ring N-terminal" evidence="15">
    <location>
        <begin position="36"/>
        <end position="210"/>
    </location>
</feature>
<evidence type="ECO:0000256" key="13">
    <source>
        <dbReference type="SAM" id="MobiDB-lite"/>
    </source>
</evidence>
<dbReference type="InterPro" id="IPR045851">
    <property type="entry name" value="AMP-bd_C_sf"/>
</dbReference>
<dbReference type="NCBIfam" id="TIGR00206">
    <property type="entry name" value="fliF"/>
    <property type="match status" value="1"/>
</dbReference>
<keyword evidence="7 14" id="KW-0812">Transmembrane</keyword>
<dbReference type="InterPro" id="IPR006182">
    <property type="entry name" value="FliF_N_dom"/>
</dbReference>
<proteinExistence type="inferred from homology"/>
<dbReference type="EMBL" id="JAEHTE010000001">
    <property type="protein sequence ID" value="MBI6882541.1"/>
    <property type="molecule type" value="Genomic_DNA"/>
</dbReference>
<dbReference type="Gene3D" id="3.30.300.30">
    <property type="match status" value="1"/>
</dbReference>
<reference evidence="17" key="1">
    <citation type="submission" date="2020-12" db="EMBL/GenBank/DDBJ databases">
        <title>Enhanced detection system for hospital associated transmission using whole genome sequencing surveillance.</title>
        <authorList>
            <person name="Harrison L.H."/>
            <person name="Van Tyne D."/>
            <person name="Marsh J.W."/>
            <person name="Griffith M.P."/>
            <person name="Snyder D.J."/>
            <person name="Cooper V.S."/>
            <person name="Mustapha M."/>
        </authorList>
    </citation>
    <scope>NUCLEOTIDE SEQUENCE</scope>
    <source>
        <strain evidence="17">PSB00042</strain>
    </source>
</reference>
<dbReference type="PANTHER" id="PTHR30046">
    <property type="entry name" value="FLAGELLAR M-RING PROTEIN"/>
    <property type="match status" value="1"/>
</dbReference>
<evidence type="ECO:0000256" key="5">
    <source>
        <dbReference type="ARBA" id="ARBA00017949"/>
    </source>
</evidence>
<evidence type="ECO:0000256" key="8">
    <source>
        <dbReference type="ARBA" id="ARBA00022989"/>
    </source>
</evidence>
<dbReference type="AlphaFoldDB" id="A0A8I1EBD3"/>
<evidence type="ECO:0000256" key="9">
    <source>
        <dbReference type="ARBA" id="ARBA00023136"/>
    </source>
</evidence>
<evidence type="ECO:0000256" key="1">
    <source>
        <dbReference type="ARBA" id="ARBA00003820"/>
    </source>
</evidence>
<evidence type="ECO:0000256" key="11">
    <source>
        <dbReference type="ARBA" id="ARBA00025936"/>
    </source>
</evidence>
<dbReference type="PRINTS" id="PR01009">
    <property type="entry name" value="FLGMRINGFLIF"/>
</dbReference>
<evidence type="ECO:0000313" key="18">
    <source>
        <dbReference type="Proteomes" id="UP000637061"/>
    </source>
</evidence>
<dbReference type="GO" id="GO:0009431">
    <property type="term" value="C:bacterial-type flagellum basal body, MS ring"/>
    <property type="evidence" value="ECO:0007669"/>
    <property type="project" value="InterPro"/>
</dbReference>
<dbReference type="GO" id="GO:0071973">
    <property type="term" value="P:bacterial-type flagellum-dependent cell motility"/>
    <property type="evidence" value="ECO:0007669"/>
    <property type="project" value="InterPro"/>
</dbReference>
<evidence type="ECO:0000259" key="16">
    <source>
        <dbReference type="Pfam" id="PF08345"/>
    </source>
</evidence>
<dbReference type="InterPro" id="IPR000067">
    <property type="entry name" value="FlgMring_FliF"/>
</dbReference>
<keyword evidence="10 12" id="KW-0975">Bacterial flagellum</keyword>
<keyword evidence="17" id="KW-0969">Cilium</keyword>
<dbReference type="GO" id="GO:0003774">
    <property type="term" value="F:cytoskeletal motor activity"/>
    <property type="evidence" value="ECO:0007669"/>
    <property type="project" value="InterPro"/>
</dbReference>
<evidence type="ECO:0000259" key="15">
    <source>
        <dbReference type="Pfam" id="PF01514"/>
    </source>
</evidence>
<comment type="subunit">
    <text evidence="11">The basal body constitutes a major portion of the flagellar organelle and consists of four rings (L,P,S, and M) mounted on a central rod. The M ring is integral to the inner membrane of the cell and may be connected to the flagellar rod via the S ring. The S (supramembrane ring) lies just distal to the M ring. The L and P rings lie in the outer membrane and the periplasmic space, respectively.</text>
</comment>
<feature type="compositionally biased region" description="Basic and acidic residues" evidence="13">
    <location>
        <begin position="322"/>
        <end position="336"/>
    </location>
</feature>
<keyword evidence="8 14" id="KW-1133">Transmembrane helix</keyword>
<comment type="subcellular location">
    <subcellularLocation>
        <location evidence="2 12">Bacterial flagellum basal body</location>
    </subcellularLocation>
    <subcellularLocation>
        <location evidence="3">Cell membrane</location>
        <topology evidence="3">Multi-pass membrane protein</topology>
    </subcellularLocation>
</comment>
<evidence type="ECO:0000256" key="6">
    <source>
        <dbReference type="ARBA" id="ARBA00022475"/>
    </source>
</evidence>
<keyword evidence="17" id="KW-0966">Cell projection</keyword>
<keyword evidence="17" id="KW-0282">Flagellum</keyword>
<dbReference type="Proteomes" id="UP000637061">
    <property type="component" value="Unassembled WGS sequence"/>
</dbReference>
<dbReference type="InterPro" id="IPR043427">
    <property type="entry name" value="YscJ/FliF"/>
</dbReference>
<feature type="compositionally biased region" description="Polar residues" evidence="13">
    <location>
        <begin position="305"/>
        <end position="319"/>
    </location>
</feature>
<dbReference type="Pfam" id="PF08345">
    <property type="entry name" value="YscJ_FliF_C"/>
    <property type="match status" value="1"/>
</dbReference>
<name>A0A8I1EBD3_PSEPU</name>
<feature type="transmembrane region" description="Helical" evidence="14">
    <location>
        <begin position="15"/>
        <end position="35"/>
    </location>
</feature>
<feature type="region of interest" description="Disordered" evidence="13">
    <location>
        <begin position="291"/>
        <end position="350"/>
    </location>
</feature>
<evidence type="ECO:0000256" key="10">
    <source>
        <dbReference type="ARBA" id="ARBA00023143"/>
    </source>
</evidence>
<dbReference type="InterPro" id="IPR013556">
    <property type="entry name" value="Flag_M-ring_C"/>
</dbReference>
<evidence type="ECO:0000256" key="7">
    <source>
        <dbReference type="ARBA" id="ARBA00022692"/>
    </source>
</evidence>
<comment type="function">
    <text evidence="1 12">The M ring may be actively involved in energy transduction.</text>
</comment>
<evidence type="ECO:0000256" key="12">
    <source>
        <dbReference type="PIRNR" id="PIRNR004862"/>
    </source>
</evidence>
<evidence type="ECO:0000256" key="14">
    <source>
        <dbReference type="SAM" id="Phobius"/>
    </source>
</evidence>